<dbReference type="InterPro" id="IPR036047">
    <property type="entry name" value="F-box-like_dom_sf"/>
</dbReference>
<evidence type="ECO:0000313" key="2">
    <source>
        <dbReference type="EMBL" id="KYO35372.1"/>
    </source>
</evidence>
<dbReference type="EMBL" id="AKHW03003201">
    <property type="protein sequence ID" value="KYO35372.1"/>
    <property type="molecule type" value="Genomic_DNA"/>
</dbReference>
<dbReference type="AlphaFoldDB" id="A0A151NEY8"/>
<dbReference type="Pfam" id="PF12937">
    <property type="entry name" value="F-box-like"/>
    <property type="match status" value="1"/>
</dbReference>
<dbReference type="Proteomes" id="UP000050525">
    <property type="component" value="Unassembled WGS sequence"/>
</dbReference>
<accession>A0A151NEY8</accession>
<dbReference type="SUPFAM" id="SSF81383">
    <property type="entry name" value="F-box domain"/>
    <property type="match status" value="1"/>
</dbReference>
<dbReference type="SMART" id="SM00256">
    <property type="entry name" value="FBOX"/>
    <property type="match status" value="1"/>
</dbReference>
<keyword evidence="3" id="KW-1185">Reference proteome</keyword>
<evidence type="ECO:0000313" key="3">
    <source>
        <dbReference type="Proteomes" id="UP000050525"/>
    </source>
</evidence>
<proteinExistence type="predicted"/>
<dbReference type="PANTHER" id="PTHR46731">
    <property type="entry name" value="F-BOX ONLY PROTEIN 15"/>
    <property type="match status" value="1"/>
</dbReference>
<dbReference type="STRING" id="8496.A0A151NEY8"/>
<reference evidence="2 3" key="1">
    <citation type="journal article" date="2012" name="Genome Biol.">
        <title>Sequencing three crocodilian genomes to illuminate the evolution of archosaurs and amniotes.</title>
        <authorList>
            <person name="St John J.A."/>
            <person name="Braun E.L."/>
            <person name="Isberg S.R."/>
            <person name="Miles L.G."/>
            <person name="Chong A.Y."/>
            <person name="Gongora J."/>
            <person name="Dalzell P."/>
            <person name="Moran C."/>
            <person name="Bed'hom B."/>
            <person name="Abzhanov A."/>
            <person name="Burgess S.C."/>
            <person name="Cooksey A.M."/>
            <person name="Castoe T.A."/>
            <person name="Crawford N.G."/>
            <person name="Densmore L.D."/>
            <person name="Drew J.C."/>
            <person name="Edwards S.V."/>
            <person name="Faircloth B.C."/>
            <person name="Fujita M.K."/>
            <person name="Greenwold M.J."/>
            <person name="Hoffmann F.G."/>
            <person name="Howard J.M."/>
            <person name="Iguchi T."/>
            <person name="Janes D.E."/>
            <person name="Khan S.Y."/>
            <person name="Kohno S."/>
            <person name="de Koning A.J."/>
            <person name="Lance S.L."/>
            <person name="McCarthy F.M."/>
            <person name="McCormack J.E."/>
            <person name="Merchant M.E."/>
            <person name="Peterson D.G."/>
            <person name="Pollock D.D."/>
            <person name="Pourmand N."/>
            <person name="Raney B.J."/>
            <person name="Roessler K.A."/>
            <person name="Sanford J.R."/>
            <person name="Sawyer R.H."/>
            <person name="Schmidt C.J."/>
            <person name="Triplett E.W."/>
            <person name="Tuberville T.D."/>
            <person name="Venegas-Anaya M."/>
            <person name="Howard J.T."/>
            <person name="Jarvis E.D."/>
            <person name="Guillette L.J.Jr."/>
            <person name="Glenn T.C."/>
            <person name="Green R.E."/>
            <person name="Ray D.A."/>
        </authorList>
    </citation>
    <scope>NUCLEOTIDE SEQUENCE [LARGE SCALE GENOMIC DNA]</scope>
    <source>
        <strain evidence="2">KSC_2009_1</strain>
    </source>
</reference>
<organism evidence="2 3">
    <name type="scientific">Alligator mississippiensis</name>
    <name type="common">American alligator</name>
    <dbReference type="NCBI Taxonomy" id="8496"/>
    <lineage>
        <taxon>Eukaryota</taxon>
        <taxon>Metazoa</taxon>
        <taxon>Chordata</taxon>
        <taxon>Craniata</taxon>
        <taxon>Vertebrata</taxon>
        <taxon>Euteleostomi</taxon>
        <taxon>Archelosauria</taxon>
        <taxon>Archosauria</taxon>
        <taxon>Crocodylia</taxon>
        <taxon>Alligatoridae</taxon>
        <taxon>Alligatorinae</taxon>
        <taxon>Alligator</taxon>
    </lineage>
</organism>
<dbReference type="PROSITE" id="PS50181">
    <property type="entry name" value="FBOX"/>
    <property type="match status" value="1"/>
</dbReference>
<dbReference type="CDD" id="cd22093">
    <property type="entry name" value="F-box_FBXO15"/>
    <property type="match status" value="1"/>
</dbReference>
<gene>
    <name evidence="2" type="primary">FBXO15</name>
    <name evidence="2" type="ORF">Y1Q_0007960</name>
</gene>
<dbReference type="eggNOG" id="ENOG502QPX2">
    <property type="taxonomic scope" value="Eukaryota"/>
</dbReference>
<dbReference type="PANTHER" id="PTHR46731:SF1">
    <property type="entry name" value="F-BOX ONLY PROTEIN 15"/>
    <property type="match status" value="1"/>
</dbReference>
<comment type="caution">
    <text evidence="2">The sequence shown here is derived from an EMBL/GenBank/DDBJ whole genome shotgun (WGS) entry which is preliminary data.</text>
</comment>
<dbReference type="InterPro" id="IPR001810">
    <property type="entry name" value="F-box_dom"/>
</dbReference>
<protein>
    <submittedName>
        <fullName evidence="2">F-box only protein 15</fullName>
    </submittedName>
</protein>
<dbReference type="GO" id="GO:0019005">
    <property type="term" value="C:SCF ubiquitin ligase complex"/>
    <property type="evidence" value="ECO:0007669"/>
    <property type="project" value="TreeGrafter"/>
</dbReference>
<dbReference type="Gene3D" id="1.20.1280.50">
    <property type="match status" value="1"/>
</dbReference>
<feature type="domain" description="F-box" evidence="1">
    <location>
        <begin position="39"/>
        <end position="85"/>
    </location>
</feature>
<sequence length="497" mass="56480">MRASKRSGTFTAVPLKMPGTQNVHIQRQCHKSSAASTSCLCIESMPSEILLKILSYLDAVTLLCIGCVNRRFYNLANDNVIWFKKYSNSFPCKILNWKTESIETTTVSLSHATVQERKLGYWKKEYIMKHKAVTKTGIIQLLRPINLYTGLPLKTKEAIKASNLSWVVILKDRKGKEHVVEQVDITFNDTSVTVYWYGTSWPCLDTLSTLELCGMTPLLLNRCKVPTKNGPRWCSLIAEYDLTNLTKAPTVIGSDSLVQLLHLDPGLLMGLWKEGNEIAFIVASLHYHQIIEKSTLGSSTIRYVLPTHKPILDDVDPEYGLHGYQLHIDMHSGGRSYLCSTFRNLFCRKDYIQNGYLKIIVIGLKDNAQHLPLIGKVGFFWKTSVLEGNIKNCYMMDITVLDETEKPFWCFSAPVYMKLSSKTSGLYDYMGHIYDINYVDSDGKVHIELVWMDNAKEYYIVNLILYISTKKVNSCVLDKMTHTQMGMCKALSRVNGL</sequence>
<name>A0A151NEY8_ALLMI</name>
<evidence type="ECO:0000259" key="1">
    <source>
        <dbReference type="PROSITE" id="PS50181"/>
    </source>
</evidence>